<protein>
    <submittedName>
        <fullName evidence="3">Uncharacterized protein</fullName>
    </submittedName>
</protein>
<evidence type="ECO:0000256" key="2">
    <source>
        <dbReference type="SAM" id="Phobius"/>
    </source>
</evidence>
<accession>A0A4V2G6L8</accession>
<gene>
    <name evidence="3" type="ORF">EV385_0932</name>
</gene>
<organism evidence="3 4">
    <name type="scientific">Krasilnikovia cinnamomea</name>
    <dbReference type="NCBI Taxonomy" id="349313"/>
    <lineage>
        <taxon>Bacteria</taxon>
        <taxon>Bacillati</taxon>
        <taxon>Actinomycetota</taxon>
        <taxon>Actinomycetes</taxon>
        <taxon>Micromonosporales</taxon>
        <taxon>Micromonosporaceae</taxon>
        <taxon>Krasilnikovia</taxon>
    </lineage>
</organism>
<reference evidence="3 4" key="1">
    <citation type="submission" date="2019-02" db="EMBL/GenBank/DDBJ databases">
        <title>Sequencing the genomes of 1000 actinobacteria strains.</title>
        <authorList>
            <person name="Klenk H.-P."/>
        </authorList>
    </citation>
    <scope>NUCLEOTIDE SEQUENCE [LARGE SCALE GENOMIC DNA]</scope>
    <source>
        <strain evidence="3 4">DSM 45162</strain>
    </source>
</reference>
<feature type="region of interest" description="Disordered" evidence="1">
    <location>
        <begin position="38"/>
        <end position="63"/>
    </location>
</feature>
<dbReference type="AlphaFoldDB" id="A0A4V2G6L8"/>
<keyword evidence="2" id="KW-0472">Membrane</keyword>
<evidence type="ECO:0000313" key="4">
    <source>
        <dbReference type="Proteomes" id="UP000292564"/>
    </source>
</evidence>
<dbReference type="Proteomes" id="UP000292564">
    <property type="component" value="Unassembled WGS sequence"/>
</dbReference>
<comment type="caution">
    <text evidence="3">The sequence shown here is derived from an EMBL/GenBank/DDBJ whole genome shotgun (WGS) entry which is preliminary data.</text>
</comment>
<sequence length="172" mass="18700">MQGGPGVYEPMFILLMVSAAAGLSLYIRRRFGQLGTSPEGRGLRRAGHQGVSMETGAPRQQKTDEGLLRLRTSPPFRRAVWAYRLMLPTPFLMVLSAVVGVLLPGPAHVVLLVGTFGLLLVGLVLGWSAVLPFSRTLRETLPNHPRDIFGPVGVPTALIRDTFRRKPVPPTA</sequence>
<feature type="transmembrane region" description="Helical" evidence="2">
    <location>
        <begin position="6"/>
        <end position="27"/>
    </location>
</feature>
<keyword evidence="2" id="KW-1133">Transmembrane helix</keyword>
<evidence type="ECO:0000256" key="1">
    <source>
        <dbReference type="SAM" id="MobiDB-lite"/>
    </source>
</evidence>
<evidence type="ECO:0000313" key="3">
    <source>
        <dbReference type="EMBL" id="RZU49196.1"/>
    </source>
</evidence>
<dbReference type="EMBL" id="SHKY01000001">
    <property type="protein sequence ID" value="RZU49196.1"/>
    <property type="molecule type" value="Genomic_DNA"/>
</dbReference>
<feature type="transmembrane region" description="Helical" evidence="2">
    <location>
        <begin position="109"/>
        <end position="131"/>
    </location>
</feature>
<feature type="transmembrane region" description="Helical" evidence="2">
    <location>
        <begin position="81"/>
        <end position="103"/>
    </location>
</feature>
<keyword evidence="4" id="KW-1185">Reference proteome</keyword>
<proteinExistence type="predicted"/>
<name>A0A4V2G6L8_9ACTN</name>
<keyword evidence="2" id="KW-0812">Transmembrane</keyword>